<evidence type="ECO:0000256" key="8">
    <source>
        <dbReference type="SAM" id="MobiDB-lite"/>
    </source>
</evidence>
<gene>
    <name evidence="9" type="ORF">niasHT_020778</name>
</gene>
<organism evidence="9 10">
    <name type="scientific">Heterodera trifolii</name>
    <dbReference type="NCBI Taxonomy" id="157864"/>
    <lineage>
        <taxon>Eukaryota</taxon>
        <taxon>Metazoa</taxon>
        <taxon>Ecdysozoa</taxon>
        <taxon>Nematoda</taxon>
        <taxon>Chromadorea</taxon>
        <taxon>Rhabditida</taxon>
        <taxon>Tylenchina</taxon>
        <taxon>Tylenchomorpha</taxon>
        <taxon>Tylenchoidea</taxon>
        <taxon>Heteroderidae</taxon>
        <taxon>Heteroderinae</taxon>
        <taxon>Heterodera</taxon>
    </lineage>
</organism>
<accession>A0ABD2KEX9</accession>
<evidence type="ECO:0000256" key="7">
    <source>
        <dbReference type="ARBA" id="ARBA00035398"/>
    </source>
</evidence>
<evidence type="ECO:0000256" key="1">
    <source>
        <dbReference type="ARBA" id="ARBA00004173"/>
    </source>
</evidence>
<comment type="subcellular location">
    <subcellularLocation>
        <location evidence="1">Mitochondrion</location>
    </subcellularLocation>
</comment>
<dbReference type="PANTHER" id="PTHR31542:SF1">
    <property type="entry name" value="LARGE RIBOSOMAL SUBUNIT PROTEIN ML50"/>
    <property type="match status" value="1"/>
</dbReference>
<comment type="caution">
    <text evidence="9">The sequence shown here is derived from an EMBL/GenBank/DDBJ whole genome shotgun (WGS) entry which is preliminary data.</text>
</comment>
<dbReference type="GO" id="GO:0005840">
    <property type="term" value="C:ribosome"/>
    <property type="evidence" value="ECO:0007669"/>
    <property type="project" value="UniProtKB-KW"/>
</dbReference>
<dbReference type="GO" id="GO:1990904">
    <property type="term" value="C:ribonucleoprotein complex"/>
    <property type="evidence" value="ECO:0007669"/>
    <property type="project" value="UniProtKB-KW"/>
</dbReference>
<evidence type="ECO:0000256" key="3">
    <source>
        <dbReference type="ARBA" id="ARBA00022980"/>
    </source>
</evidence>
<sequence>MVTDHPLNSNWCYKWTAAGPEKEEGQRYVCSGCRRIKDKKEVPSDTKLPARKRHGESWADSGHRVFGFVAHTHSVPLATALMRGKNGDIYSRTDYDDEQFTTAMSNYYGRVGHLIGFNPVQRNELDEMIIEDDARNLAEQSLDENGLLNADLPFDELDEIENFELAIKLSMRSLQKSPYYCGQFGLLQRFGRQKEHRRDFGSERGGDQKGDGGVGDGSASGGGGGQRQIDKVATTLEMDKIRARGFLKFTYNYDPLLDIGRKVESTAQQCGIEMDQSDWRMTELADFDKKEQFLLSIGKQCAHFVPNSKLHKMKTIGDVVQFYETPIRNITKYAEMARSCGDQMPKNLALMEHQRRFHPNDKTAPHGGITAFPGEGGKVLGLRNKRLLREFRPKKHWYEFEDVVFDYDVNCSKGMPWDPEVAKRMDSYTEVKFVKDHLKKY</sequence>
<evidence type="ECO:0000256" key="5">
    <source>
        <dbReference type="ARBA" id="ARBA00023274"/>
    </source>
</evidence>
<name>A0ABD2KEX9_9BILA</name>
<evidence type="ECO:0000256" key="6">
    <source>
        <dbReference type="ARBA" id="ARBA00035183"/>
    </source>
</evidence>
<feature type="compositionally biased region" description="Gly residues" evidence="8">
    <location>
        <begin position="211"/>
        <end position="226"/>
    </location>
</feature>
<keyword evidence="3" id="KW-0689">Ribosomal protein</keyword>
<protein>
    <recommendedName>
        <fullName evidence="6">Large ribosomal subunit protein mL50</fullName>
    </recommendedName>
    <alternativeName>
        <fullName evidence="7">39S ribosomal protein L50, mitochondrial</fullName>
    </alternativeName>
</protein>
<keyword evidence="5" id="KW-0687">Ribonucleoprotein</keyword>
<evidence type="ECO:0000256" key="4">
    <source>
        <dbReference type="ARBA" id="ARBA00023128"/>
    </source>
</evidence>
<evidence type="ECO:0000256" key="2">
    <source>
        <dbReference type="ARBA" id="ARBA00008860"/>
    </source>
</evidence>
<keyword evidence="4" id="KW-0496">Mitochondrion</keyword>
<evidence type="ECO:0000313" key="10">
    <source>
        <dbReference type="Proteomes" id="UP001620626"/>
    </source>
</evidence>
<comment type="similarity">
    <text evidence="2">Belongs to the mitochondrion-specific ribosomal protein mL50 family.</text>
</comment>
<dbReference type="Proteomes" id="UP001620626">
    <property type="component" value="Unassembled WGS sequence"/>
</dbReference>
<dbReference type="PANTHER" id="PTHR31542">
    <property type="entry name" value="39A RIBOSOMAL PROTEIN L50, MITOCHONDRIAL"/>
    <property type="match status" value="1"/>
</dbReference>
<reference evidence="9 10" key="1">
    <citation type="submission" date="2024-10" db="EMBL/GenBank/DDBJ databases">
        <authorList>
            <person name="Kim D."/>
        </authorList>
    </citation>
    <scope>NUCLEOTIDE SEQUENCE [LARGE SCALE GENOMIC DNA]</scope>
    <source>
        <strain evidence="9">BH-2024</strain>
    </source>
</reference>
<evidence type="ECO:0000313" key="9">
    <source>
        <dbReference type="EMBL" id="KAL3101459.1"/>
    </source>
</evidence>
<dbReference type="EMBL" id="JBICBT010000780">
    <property type="protein sequence ID" value="KAL3101459.1"/>
    <property type="molecule type" value="Genomic_DNA"/>
</dbReference>
<proteinExistence type="inferred from homology"/>
<dbReference type="Pfam" id="PF10501">
    <property type="entry name" value="Ribosomal_L50"/>
    <property type="match status" value="1"/>
</dbReference>
<feature type="region of interest" description="Disordered" evidence="8">
    <location>
        <begin position="196"/>
        <end position="228"/>
    </location>
</feature>
<dbReference type="InterPro" id="IPR018305">
    <property type="entry name" value="Ribosomal_m50"/>
</dbReference>
<feature type="compositionally biased region" description="Basic and acidic residues" evidence="8">
    <location>
        <begin position="196"/>
        <end position="210"/>
    </location>
</feature>
<keyword evidence="10" id="KW-1185">Reference proteome</keyword>
<dbReference type="AlphaFoldDB" id="A0ABD2KEX9"/>
<dbReference type="GO" id="GO:0005739">
    <property type="term" value="C:mitochondrion"/>
    <property type="evidence" value="ECO:0007669"/>
    <property type="project" value="UniProtKB-SubCell"/>
</dbReference>